<organism evidence="1 2">
    <name type="scientific">Romanomermis culicivorax</name>
    <name type="common">Nematode worm</name>
    <dbReference type="NCBI Taxonomy" id="13658"/>
    <lineage>
        <taxon>Eukaryota</taxon>
        <taxon>Metazoa</taxon>
        <taxon>Ecdysozoa</taxon>
        <taxon>Nematoda</taxon>
        <taxon>Enoplea</taxon>
        <taxon>Dorylaimia</taxon>
        <taxon>Mermithida</taxon>
        <taxon>Mermithoidea</taxon>
        <taxon>Mermithidae</taxon>
        <taxon>Romanomermis</taxon>
    </lineage>
</organism>
<evidence type="ECO:0000313" key="1">
    <source>
        <dbReference type="Proteomes" id="UP000887565"/>
    </source>
</evidence>
<dbReference type="AlphaFoldDB" id="A0A915HJJ7"/>
<dbReference type="Proteomes" id="UP000887565">
    <property type="component" value="Unplaced"/>
</dbReference>
<keyword evidence="1" id="KW-1185">Reference proteome</keyword>
<name>A0A915HJJ7_ROMCU</name>
<dbReference type="WBParaSite" id="nRc.2.0.1.t01501-RA">
    <property type="protein sequence ID" value="nRc.2.0.1.t01501-RA"/>
    <property type="gene ID" value="nRc.2.0.1.g01501"/>
</dbReference>
<proteinExistence type="predicted"/>
<protein>
    <submittedName>
        <fullName evidence="2">Uncharacterized protein</fullName>
    </submittedName>
</protein>
<sequence length="43" mass="5433">MIIIVKRSIFRYRESQLYTYLESNLNFQIVHFKIICEYLKQKY</sequence>
<accession>A0A915HJJ7</accession>
<reference evidence="2" key="1">
    <citation type="submission" date="2022-11" db="UniProtKB">
        <authorList>
            <consortium name="WormBaseParasite"/>
        </authorList>
    </citation>
    <scope>IDENTIFICATION</scope>
</reference>
<evidence type="ECO:0000313" key="2">
    <source>
        <dbReference type="WBParaSite" id="nRc.2.0.1.t01501-RA"/>
    </source>
</evidence>